<evidence type="ECO:0000256" key="5">
    <source>
        <dbReference type="ARBA" id="ARBA00022806"/>
    </source>
</evidence>
<dbReference type="Gene3D" id="1.10.486.10">
    <property type="entry name" value="PCRA, domain 4"/>
    <property type="match status" value="1"/>
</dbReference>
<dbReference type="InterPro" id="IPR027417">
    <property type="entry name" value="P-loop_NTPase"/>
</dbReference>
<evidence type="ECO:0000256" key="8">
    <source>
        <dbReference type="ARBA" id="ARBA00023125"/>
    </source>
</evidence>
<evidence type="ECO:0000256" key="12">
    <source>
        <dbReference type="ARBA" id="ARBA00034808"/>
    </source>
</evidence>
<dbReference type="RefSeq" id="WP_156700854.1">
    <property type="nucleotide sequence ID" value="NZ_CACRUP010000010.1"/>
</dbReference>
<evidence type="ECO:0000256" key="10">
    <source>
        <dbReference type="ARBA" id="ARBA00023235"/>
    </source>
</evidence>
<evidence type="ECO:0000256" key="4">
    <source>
        <dbReference type="ARBA" id="ARBA00022801"/>
    </source>
</evidence>
<evidence type="ECO:0000256" key="9">
    <source>
        <dbReference type="ARBA" id="ARBA00023204"/>
    </source>
</evidence>
<dbReference type="GO" id="GO:0043138">
    <property type="term" value="F:3'-5' DNA helicase activity"/>
    <property type="evidence" value="ECO:0007669"/>
    <property type="project" value="UniProtKB-EC"/>
</dbReference>
<dbReference type="CDD" id="cd17932">
    <property type="entry name" value="DEXQc_UvrD"/>
    <property type="match status" value="1"/>
</dbReference>
<gene>
    <name evidence="17" type="primary">addA</name>
    <name evidence="17" type="ORF">PGLFYP46_01226</name>
</gene>
<sequence>MKLSKIQLEAINTIDKDVTLMAGAGTGKTRVLTKRFINIVKKYENPKSILAITFTKKAAEEMLERISKELVAEDINFEERDLNIKTIHSFALEIVENYAYFLGINPKFKILEDGKEKEILENSVKLTLNSFRDEKFKNYLLDFNTNPFEEIKVFIELYSDFKNNDLDFDDILHKSLKFSESDKDFRELFLLLEDYRKVSGNKFKSFYDENLDLFSSNENIDLEVLNLIESNLGSSKKYNDKILDIINLIHELKENLEIKNKDYYEIIIEILKNINDIYSSQKKKINVLDYDDIINYAHKILKNDECKKILQSRYSYILVDEYQDTNEIQNDIINVFENSNLFIVGDPKQSIYAFRGTDLNSYFSFANKIKNRGISLLMNKNYRSDGKIINFINSNFENLIDSYEKMEFDFYSNGGVYLYNTENDKDLTNLVLDLLKKYKEEDIAILSRSNAQIDEISRILSNANIPFNKGERRLEEIEVLKIVKNILATIYSPDDFIKTLSLFNSPILKFNFNSLVKILNHGIDNTFSLFDSNIEDEKINNFIELLIRLKEKSEILLLDEMIQEIMNYLYELDTLNGTDWDYLYKFKKIAGDYLEENSNDFNSFEKYILNLKFEDLEKGINLLTIHKSKGLEFDAVIISHMDRGKKLGQNKKIIVDKELGLAIKSNFSDYRYRTINEKIRSIDSEEEKRVLYVAMTRAKKELILFGNYDKYKSGSYFDFLDKEIIISDYEFSHEIKKENSLKKYDELNVDINFENRIREYYTVTDFINFKRSPLDFYKKYFMGIDRYTRGQGKNQKMDPKTLGNIVHLFAQIHSNEDTNKDNIDKFLKEIFDYYEEEINDKKLNIARKLSLNYLEMEEENIIEKELLFYYDLEGFLVKGFIDQVIEKNGEYYIVDLKTSDLDYESMKKSYENQLLLYSVIYEKLYKVKVKGAYIFDLRGKNKIDIELNEKKYEIVMEDFLNYIKFIRTHTNYKDYLKI</sequence>
<proteinExistence type="predicted"/>
<dbReference type="InterPro" id="IPR011604">
    <property type="entry name" value="PDDEXK-like_dom_sf"/>
</dbReference>
<evidence type="ECO:0000256" key="11">
    <source>
        <dbReference type="ARBA" id="ARBA00034617"/>
    </source>
</evidence>
<keyword evidence="10" id="KW-0413">Isomerase</keyword>
<keyword evidence="2 14" id="KW-0547">Nucleotide-binding</keyword>
<dbReference type="GO" id="GO:0005829">
    <property type="term" value="C:cytosol"/>
    <property type="evidence" value="ECO:0007669"/>
    <property type="project" value="TreeGrafter"/>
</dbReference>
<evidence type="ECO:0000256" key="3">
    <source>
        <dbReference type="ARBA" id="ARBA00022763"/>
    </source>
</evidence>
<dbReference type="PROSITE" id="PS51217">
    <property type="entry name" value="UVRD_HELICASE_CTER"/>
    <property type="match status" value="1"/>
</dbReference>
<dbReference type="InterPro" id="IPR014017">
    <property type="entry name" value="DNA_helicase_UvrD-like_C"/>
</dbReference>
<protein>
    <recommendedName>
        <fullName evidence="12">DNA 3'-5' helicase</fullName>
        <ecNumber evidence="12">5.6.2.4</ecNumber>
    </recommendedName>
</protein>
<dbReference type="EMBL" id="CACRUP010000010">
    <property type="protein sequence ID" value="VYT85016.1"/>
    <property type="molecule type" value="Genomic_DNA"/>
</dbReference>
<reference evidence="17" key="1">
    <citation type="submission" date="2019-11" db="EMBL/GenBank/DDBJ databases">
        <authorList>
            <person name="Feng L."/>
        </authorList>
    </citation>
    <scope>NUCLEOTIDE SEQUENCE</scope>
    <source>
        <strain evidence="17">PgorbachiiLFYP46</strain>
    </source>
</reference>
<dbReference type="InterPro" id="IPR038726">
    <property type="entry name" value="PDDEXK_AddAB-type"/>
</dbReference>
<evidence type="ECO:0000259" key="16">
    <source>
        <dbReference type="PROSITE" id="PS51217"/>
    </source>
</evidence>
<keyword evidence="5 14" id="KW-0347">Helicase</keyword>
<evidence type="ECO:0000313" key="17">
    <source>
        <dbReference type="EMBL" id="VYT85016.1"/>
    </source>
</evidence>
<dbReference type="GO" id="GO:0003677">
    <property type="term" value="F:DNA binding"/>
    <property type="evidence" value="ECO:0007669"/>
    <property type="project" value="UniProtKB-KW"/>
</dbReference>
<evidence type="ECO:0000259" key="15">
    <source>
        <dbReference type="PROSITE" id="PS51198"/>
    </source>
</evidence>
<dbReference type="EC" id="5.6.2.4" evidence="12"/>
<accession>A0A6N3A533</accession>
<dbReference type="GO" id="GO:0033202">
    <property type="term" value="C:DNA helicase complex"/>
    <property type="evidence" value="ECO:0007669"/>
    <property type="project" value="TreeGrafter"/>
</dbReference>
<dbReference type="PANTHER" id="PTHR11070:SF48">
    <property type="entry name" value="ATP-DEPENDENT HELICASE_NUCLEASE SUBUNIT A"/>
    <property type="match status" value="1"/>
</dbReference>
<dbReference type="InterPro" id="IPR011335">
    <property type="entry name" value="Restrct_endonuc-II-like"/>
</dbReference>
<comment type="catalytic activity">
    <reaction evidence="13">
        <text>ATP + H2O = ADP + phosphate + H(+)</text>
        <dbReference type="Rhea" id="RHEA:13065"/>
        <dbReference type="ChEBI" id="CHEBI:15377"/>
        <dbReference type="ChEBI" id="CHEBI:15378"/>
        <dbReference type="ChEBI" id="CHEBI:30616"/>
        <dbReference type="ChEBI" id="CHEBI:43474"/>
        <dbReference type="ChEBI" id="CHEBI:456216"/>
        <dbReference type="EC" id="5.6.2.4"/>
    </reaction>
</comment>
<dbReference type="PANTHER" id="PTHR11070">
    <property type="entry name" value="UVRD / RECB / PCRA DNA HELICASE FAMILY MEMBER"/>
    <property type="match status" value="1"/>
</dbReference>
<dbReference type="InterPro" id="IPR000212">
    <property type="entry name" value="DNA_helicase_UvrD/REP"/>
</dbReference>
<keyword evidence="3" id="KW-0227">DNA damage</keyword>
<evidence type="ECO:0000256" key="6">
    <source>
        <dbReference type="ARBA" id="ARBA00022839"/>
    </source>
</evidence>
<feature type="domain" description="UvrD-like helicase C-terminal" evidence="16">
    <location>
        <begin position="386"/>
        <end position="630"/>
    </location>
</feature>
<dbReference type="Pfam" id="PF12705">
    <property type="entry name" value="PDDEXK_1"/>
    <property type="match status" value="1"/>
</dbReference>
<evidence type="ECO:0000256" key="1">
    <source>
        <dbReference type="ARBA" id="ARBA00022722"/>
    </source>
</evidence>
<evidence type="ECO:0000256" key="2">
    <source>
        <dbReference type="ARBA" id="ARBA00022741"/>
    </source>
</evidence>
<dbReference type="Pfam" id="PF00580">
    <property type="entry name" value="UvrD-helicase"/>
    <property type="match status" value="1"/>
</dbReference>
<keyword evidence="9" id="KW-0234">DNA repair</keyword>
<feature type="binding site" evidence="14">
    <location>
        <begin position="22"/>
        <end position="29"/>
    </location>
    <ligand>
        <name>ATP</name>
        <dbReference type="ChEBI" id="CHEBI:30616"/>
    </ligand>
</feature>
<dbReference type="SUPFAM" id="SSF52980">
    <property type="entry name" value="Restriction endonuclease-like"/>
    <property type="match status" value="1"/>
</dbReference>
<evidence type="ECO:0000256" key="7">
    <source>
        <dbReference type="ARBA" id="ARBA00022840"/>
    </source>
</evidence>
<name>A0A6N3A533_9FIRM</name>
<dbReference type="Gene3D" id="3.90.320.10">
    <property type="match status" value="1"/>
</dbReference>
<dbReference type="Pfam" id="PF13361">
    <property type="entry name" value="UvrD_C"/>
    <property type="match status" value="1"/>
</dbReference>
<evidence type="ECO:0000256" key="14">
    <source>
        <dbReference type="PROSITE-ProRule" id="PRU00560"/>
    </source>
</evidence>
<dbReference type="GO" id="GO:0004527">
    <property type="term" value="F:exonuclease activity"/>
    <property type="evidence" value="ECO:0007669"/>
    <property type="project" value="UniProtKB-KW"/>
</dbReference>
<dbReference type="InterPro" id="IPR014016">
    <property type="entry name" value="UvrD-like_ATP-bd"/>
</dbReference>
<keyword evidence="6" id="KW-0269">Exonuclease</keyword>
<feature type="domain" description="UvrD-like helicase ATP-binding" evidence="15">
    <location>
        <begin position="1"/>
        <end position="385"/>
    </location>
</feature>
<dbReference type="SUPFAM" id="SSF52540">
    <property type="entry name" value="P-loop containing nucleoside triphosphate hydrolases"/>
    <property type="match status" value="1"/>
</dbReference>
<keyword evidence="1" id="KW-0540">Nuclease</keyword>
<dbReference type="GO" id="GO:0000725">
    <property type="term" value="P:recombinational repair"/>
    <property type="evidence" value="ECO:0007669"/>
    <property type="project" value="TreeGrafter"/>
</dbReference>
<comment type="catalytic activity">
    <reaction evidence="11">
        <text>Couples ATP hydrolysis with the unwinding of duplex DNA by translocating in the 3'-5' direction.</text>
        <dbReference type="EC" id="5.6.2.4"/>
    </reaction>
</comment>
<evidence type="ECO:0000256" key="13">
    <source>
        <dbReference type="ARBA" id="ARBA00048988"/>
    </source>
</evidence>
<dbReference type="Gene3D" id="3.40.50.300">
    <property type="entry name" value="P-loop containing nucleotide triphosphate hydrolases"/>
    <property type="match status" value="3"/>
</dbReference>
<keyword evidence="4 14" id="KW-0378">Hydrolase</keyword>
<dbReference type="AlphaFoldDB" id="A0A6N3A533"/>
<keyword evidence="7 14" id="KW-0067">ATP-binding</keyword>
<dbReference type="PROSITE" id="PS51198">
    <property type="entry name" value="UVRD_HELICASE_ATP_BIND"/>
    <property type="match status" value="1"/>
</dbReference>
<organism evidence="17">
    <name type="scientific">Peptoniphilus gorbachii</name>
    <dbReference type="NCBI Taxonomy" id="411567"/>
    <lineage>
        <taxon>Bacteria</taxon>
        <taxon>Bacillati</taxon>
        <taxon>Bacillota</taxon>
        <taxon>Tissierellia</taxon>
        <taxon>Tissierellales</taxon>
        <taxon>Peptoniphilaceae</taxon>
        <taxon>Peptoniphilus</taxon>
    </lineage>
</organism>
<keyword evidence="8" id="KW-0238">DNA-binding</keyword>
<dbReference type="GO" id="GO:0005524">
    <property type="term" value="F:ATP binding"/>
    <property type="evidence" value="ECO:0007669"/>
    <property type="project" value="UniProtKB-UniRule"/>
</dbReference>